<organism evidence="4 5">
    <name type="scientific">Dioscorea cayennensis subsp. rotundata</name>
    <name type="common">White Guinea yam</name>
    <name type="synonym">Dioscorea rotundata</name>
    <dbReference type="NCBI Taxonomy" id="55577"/>
    <lineage>
        <taxon>Eukaryota</taxon>
        <taxon>Viridiplantae</taxon>
        <taxon>Streptophyta</taxon>
        <taxon>Embryophyta</taxon>
        <taxon>Tracheophyta</taxon>
        <taxon>Spermatophyta</taxon>
        <taxon>Magnoliopsida</taxon>
        <taxon>Liliopsida</taxon>
        <taxon>Dioscoreales</taxon>
        <taxon>Dioscoreaceae</taxon>
        <taxon>Dioscorea</taxon>
    </lineage>
</organism>
<dbReference type="AlphaFoldDB" id="A0AB40BE88"/>
<feature type="region of interest" description="Disordered" evidence="1">
    <location>
        <begin position="430"/>
        <end position="474"/>
    </location>
</feature>
<dbReference type="InterPro" id="IPR040371">
    <property type="entry name" value="RMC1"/>
</dbReference>
<dbReference type="InterPro" id="IPR049040">
    <property type="entry name" value="RMC1_N"/>
</dbReference>
<feature type="compositionally biased region" description="Basic and acidic residues" evidence="1">
    <location>
        <begin position="461"/>
        <end position="474"/>
    </location>
</feature>
<dbReference type="GO" id="GO:0031902">
    <property type="term" value="C:late endosome membrane"/>
    <property type="evidence" value="ECO:0007669"/>
    <property type="project" value="TreeGrafter"/>
</dbReference>
<protein>
    <submittedName>
        <fullName evidence="5">LOW QUALITY PROTEIN: regulator of MON1-CCZ1 complex-like</fullName>
    </submittedName>
</protein>
<dbReference type="Pfam" id="PF21029">
    <property type="entry name" value="RMC1_N"/>
    <property type="match status" value="1"/>
</dbReference>
<evidence type="ECO:0000259" key="3">
    <source>
        <dbReference type="Pfam" id="PF21029"/>
    </source>
</evidence>
<dbReference type="GO" id="GO:0005765">
    <property type="term" value="C:lysosomal membrane"/>
    <property type="evidence" value="ECO:0007669"/>
    <property type="project" value="TreeGrafter"/>
</dbReference>
<dbReference type="Pfam" id="PF07035">
    <property type="entry name" value="RMC1_C"/>
    <property type="match status" value="1"/>
</dbReference>
<evidence type="ECO:0000256" key="1">
    <source>
        <dbReference type="SAM" id="MobiDB-lite"/>
    </source>
</evidence>
<evidence type="ECO:0000259" key="2">
    <source>
        <dbReference type="Pfam" id="PF07035"/>
    </source>
</evidence>
<dbReference type="RefSeq" id="XP_039125424.1">
    <property type="nucleotide sequence ID" value="XM_039269490.1"/>
</dbReference>
<feature type="domain" description="Regulator of MON1-CCZ1 complex N-terminal" evidence="3">
    <location>
        <begin position="41"/>
        <end position="154"/>
    </location>
</feature>
<feature type="compositionally biased region" description="Polar residues" evidence="1">
    <location>
        <begin position="534"/>
        <end position="553"/>
    </location>
</feature>
<feature type="domain" description="Mic1" evidence="2">
    <location>
        <begin position="543"/>
        <end position="732"/>
    </location>
</feature>
<dbReference type="PANTHER" id="PTHR12897:SF4">
    <property type="entry name" value="REGULATOR OF MON1-CCZ1 COMPLEX"/>
    <property type="match status" value="1"/>
</dbReference>
<dbReference type="GeneID" id="120261557"/>
<feature type="compositionally biased region" description="Low complexity" evidence="1">
    <location>
        <begin position="554"/>
        <end position="569"/>
    </location>
</feature>
<feature type="region of interest" description="Disordered" evidence="1">
    <location>
        <begin position="521"/>
        <end position="573"/>
    </location>
</feature>
<dbReference type="GO" id="GO:0035658">
    <property type="term" value="C:Mon1-Ccz1 complex"/>
    <property type="evidence" value="ECO:0007669"/>
    <property type="project" value="InterPro"/>
</dbReference>
<name>A0AB40BE88_DIOCR</name>
<accession>A0AB40BE88</accession>
<dbReference type="PANTHER" id="PTHR12897">
    <property type="entry name" value="COLON CANCER-ASSOCIATED PROTEIN MIC1"/>
    <property type="match status" value="1"/>
</dbReference>
<proteinExistence type="predicted"/>
<gene>
    <name evidence="5" type="primary">LOC120261557</name>
</gene>
<keyword evidence="4" id="KW-1185">Reference proteome</keyword>
<reference evidence="5" key="1">
    <citation type="submission" date="2025-08" db="UniProtKB">
        <authorList>
            <consortium name="RefSeq"/>
        </authorList>
    </citation>
    <scope>IDENTIFICATION</scope>
</reference>
<dbReference type="InterPro" id="IPR009755">
    <property type="entry name" value="RMC1_C"/>
</dbReference>
<feature type="compositionally biased region" description="Basic and acidic residues" evidence="1">
    <location>
        <begin position="521"/>
        <end position="532"/>
    </location>
</feature>
<dbReference type="GO" id="GO:0010506">
    <property type="term" value="P:regulation of autophagy"/>
    <property type="evidence" value="ECO:0007669"/>
    <property type="project" value="InterPro"/>
</dbReference>
<dbReference type="Proteomes" id="UP001515500">
    <property type="component" value="Chromosome 5"/>
</dbReference>
<evidence type="ECO:0000313" key="4">
    <source>
        <dbReference type="Proteomes" id="UP001515500"/>
    </source>
</evidence>
<evidence type="ECO:0000313" key="5">
    <source>
        <dbReference type="RefSeq" id="XP_039125424.1"/>
    </source>
</evidence>
<sequence>MLGSTSSDYPPVGLGSSGTLSHVYIQHPPLRCNIPETKGLYYDDGNKLLLSPTADQILSWKIAPTMQFDPPESDSINEGPILSMRCSLNRKFIGIKRSNHEIQFKNRETGEMFSRRCKPDSESILGFFWTDCPTCDLILVKTSGLDLLRYEHELNTFRLVESKRFSVSWYVYTHESRMILLASGMQCTVFYGFQFSSGGIIRLPKFEMTMTKAETNQKPVLTEDDVHIVTMYGRIYCLQLDRVGMLLYLYRFYRDAVVQQGSLPVYSGKIAVSVVDNVLLIHQVDAKVVILYDIFLDSLAPISAPLPLLLRSSSNSRRQKILQEDNTISAYGGTIYGDSWTFLVPDLICDVDNGLLWRIYLDLEAIAASSSDMPLVLEFLQRRKSEPTKIKQLCLAILRTIIVEKRPVSLVARAIDVLIGSYAHSVKMGNGLPGDKGLQRSPKSTGSRSYEEPGSQMNMQRHMEQESSGKEEHRQFIGTDASKTHADVSTSVAIGALKLAVSENVADLNLETVGTNSGRFLEKSFPTEREEIQVESSNTASGKSPLQSEELNNGPSTSASSQQGTQSPSVAISPEDMHNSVFAVVEEEMGGDPAYLVAIIVEFLRSVSKRNSKVHPNIYVMIIQLLAFNNRYPEIGMFLVNKILEPSKEVALQLLESGRQNLATHKLGVDMLRQLSLHHDYVTTLLQDGYYLEALRYAHKHKVITVRSSLFLEAALATREAQNLAAVLRFFSDFLPGFKETSDCSRYQRILVEMS</sequence>